<keyword evidence="1" id="KW-0147">Chitin-binding</keyword>
<dbReference type="Gene3D" id="3.10.350.10">
    <property type="entry name" value="LysM domain"/>
    <property type="match status" value="2"/>
</dbReference>
<dbReference type="AlphaFoldDB" id="W4KIM6"/>
<evidence type="ECO:0000313" key="6">
    <source>
        <dbReference type="Proteomes" id="UP000030671"/>
    </source>
</evidence>
<dbReference type="Pfam" id="PF01476">
    <property type="entry name" value="LysM"/>
    <property type="match status" value="2"/>
</dbReference>
<proteinExistence type="predicted"/>
<keyword evidence="2" id="KW-0843">Virulence</keyword>
<keyword evidence="6" id="KW-1185">Reference proteome</keyword>
<accession>W4KIM6</accession>
<dbReference type="GeneID" id="20674070"/>
<dbReference type="SUPFAM" id="SSF54106">
    <property type="entry name" value="LysM domain"/>
    <property type="match status" value="1"/>
</dbReference>
<dbReference type="InterPro" id="IPR018392">
    <property type="entry name" value="LysM"/>
</dbReference>
<dbReference type="PROSITE" id="PS51782">
    <property type="entry name" value="LYSM"/>
    <property type="match status" value="2"/>
</dbReference>
<gene>
    <name evidence="5" type="ORF">HETIRDRAFT_426061</name>
</gene>
<dbReference type="KEGG" id="hir:HETIRDRAFT_426061"/>
<dbReference type="eggNOG" id="ENOG502T31I">
    <property type="taxonomic scope" value="Eukaryota"/>
</dbReference>
<organism evidence="5 6">
    <name type="scientific">Heterobasidion irregulare (strain TC 32-1)</name>
    <dbReference type="NCBI Taxonomy" id="747525"/>
    <lineage>
        <taxon>Eukaryota</taxon>
        <taxon>Fungi</taxon>
        <taxon>Dikarya</taxon>
        <taxon>Basidiomycota</taxon>
        <taxon>Agaricomycotina</taxon>
        <taxon>Agaricomycetes</taxon>
        <taxon>Russulales</taxon>
        <taxon>Bondarzewiaceae</taxon>
        <taxon>Heterobasidion</taxon>
        <taxon>Heterobasidion annosum species complex</taxon>
    </lineage>
</organism>
<dbReference type="RefSeq" id="XP_009544524.1">
    <property type="nucleotide sequence ID" value="XM_009546229.1"/>
</dbReference>
<dbReference type="InterPro" id="IPR052210">
    <property type="entry name" value="LysM1-like"/>
</dbReference>
<protein>
    <recommendedName>
        <fullName evidence="4">LysM domain-containing protein</fullName>
    </recommendedName>
</protein>
<reference evidence="5 6" key="1">
    <citation type="journal article" date="2012" name="New Phytol.">
        <title>Insight into trade-off between wood decay and parasitism from the genome of a fungal forest pathogen.</title>
        <authorList>
            <person name="Olson A."/>
            <person name="Aerts A."/>
            <person name="Asiegbu F."/>
            <person name="Belbahri L."/>
            <person name="Bouzid O."/>
            <person name="Broberg A."/>
            <person name="Canback B."/>
            <person name="Coutinho P.M."/>
            <person name="Cullen D."/>
            <person name="Dalman K."/>
            <person name="Deflorio G."/>
            <person name="van Diepen L.T."/>
            <person name="Dunand C."/>
            <person name="Duplessis S."/>
            <person name="Durling M."/>
            <person name="Gonthier P."/>
            <person name="Grimwood J."/>
            <person name="Fossdal C.G."/>
            <person name="Hansson D."/>
            <person name="Henrissat B."/>
            <person name="Hietala A."/>
            <person name="Himmelstrand K."/>
            <person name="Hoffmeister D."/>
            <person name="Hogberg N."/>
            <person name="James T.Y."/>
            <person name="Karlsson M."/>
            <person name="Kohler A."/>
            <person name="Kues U."/>
            <person name="Lee Y.H."/>
            <person name="Lin Y.C."/>
            <person name="Lind M."/>
            <person name="Lindquist E."/>
            <person name="Lombard V."/>
            <person name="Lucas S."/>
            <person name="Lunden K."/>
            <person name="Morin E."/>
            <person name="Murat C."/>
            <person name="Park J."/>
            <person name="Raffaello T."/>
            <person name="Rouze P."/>
            <person name="Salamov A."/>
            <person name="Schmutz J."/>
            <person name="Solheim H."/>
            <person name="Stahlberg J."/>
            <person name="Velez H."/>
            <person name="de Vries R.P."/>
            <person name="Wiebenga A."/>
            <person name="Woodward S."/>
            <person name="Yakovlev I."/>
            <person name="Garbelotto M."/>
            <person name="Martin F."/>
            <person name="Grigoriev I.V."/>
            <person name="Stenlid J."/>
        </authorList>
    </citation>
    <scope>NUCLEOTIDE SEQUENCE [LARGE SCALE GENOMIC DNA]</scope>
    <source>
        <strain evidence="5 6">TC 32-1</strain>
    </source>
</reference>
<evidence type="ECO:0000256" key="3">
    <source>
        <dbReference type="SAM" id="SignalP"/>
    </source>
</evidence>
<dbReference type="Proteomes" id="UP000030671">
    <property type="component" value="Unassembled WGS sequence"/>
</dbReference>
<dbReference type="HOGENOM" id="CLU_010591_6_1_1"/>
<dbReference type="EMBL" id="KI925456">
    <property type="protein sequence ID" value="ETW84901.1"/>
    <property type="molecule type" value="Genomic_DNA"/>
</dbReference>
<feature type="domain" description="LysM" evidence="4">
    <location>
        <begin position="30"/>
        <end position="78"/>
    </location>
</feature>
<dbReference type="GO" id="GO:0008061">
    <property type="term" value="F:chitin binding"/>
    <property type="evidence" value="ECO:0007669"/>
    <property type="project" value="UniProtKB-KW"/>
</dbReference>
<dbReference type="PANTHER" id="PTHR34997:SF1">
    <property type="entry name" value="PEPTIDOGLYCAN-BINDING LYSIN DOMAIN"/>
    <property type="match status" value="1"/>
</dbReference>
<evidence type="ECO:0000256" key="2">
    <source>
        <dbReference type="ARBA" id="ARBA00023026"/>
    </source>
</evidence>
<keyword evidence="3" id="KW-0732">Signal</keyword>
<feature type="chain" id="PRO_5004845499" description="LysM domain-containing protein" evidence="3">
    <location>
        <begin position="19"/>
        <end position="146"/>
    </location>
</feature>
<dbReference type="SMART" id="SM00257">
    <property type="entry name" value="LysM"/>
    <property type="match status" value="2"/>
</dbReference>
<dbReference type="PANTHER" id="PTHR34997">
    <property type="entry name" value="AM15"/>
    <property type="match status" value="1"/>
</dbReference>
<feature type="domain" description="LysM" evidence="4">
    <location>
        <begin position="87"/>
        <end position="133"/>
    </location>
</feature>
<dbReference type="STRING" id="747525.W4KIM6"/>
<name>W4KIM6_HETIT</name>
<dbReference type="InterPro" id="IPR036779">
    <property type="entry name" value="LysM_dom_sf"/>
</dbReference>
<evidence type="ECO:0000259" key="4">
    <source>
        <dbReference type="PROSITE" id="PS51782"/>
    </source>
</evidence>
<evidence type="ECO:0000313" key="5">
    <source>
        <dbReference type="EMBL" id="ETW84901.1"/>
    </source>
</evidence>
<dbReference type="InParanoid" id="W4KIM6"/>
<dbReference type="CDD" id="cd00118">
    <property type="entry name" value="LysM"/>
    <property type="match status" value="1"/>
</dbReference>
<dbReference type="OrthoDB" id="5985073at2759"/>
<feature type="signal peptide" evidence="3">
    <location>
        <begin position="1"/>
        <end position="18"/>
    </location>
</feature>
<evidence type="ECO:0000256" key="1">
    <source>
        <dbReference type="ARBA" id="ARBA00022669"/>
    </source>
</evidence>
<sequence>MSTSLRLVLLALSAATSAVVGVGAQGVCARNATVQSLGETCDFISNLFNASTFQVAFVNQNTVDAACDNLHVGEVLCLGVVGQDCTTTHTVVSGDFCASIAGAAGIDASTLLANNPNVNSDCSNIYPGEVLCTSSELFTYTDTADV</sequence>